<organism evidence="2 3">
    <name type="scientific">Segatella copri</name>
    <dbReference type="NCBI Taxonomy" id="165179"/>
    <lineage>
        <taxon>Bacteria</taxon>
        <taxon>Pseudomonadati</taxon>
        <taxon>Bacteroidota</taxon>
        <taxon>Bacteroidia</taxon>
        <taxon>Bacteroidales</taxon>
        <taxon>Prevotellaceae</taxon>
        <taxon>Segatella</taxon>
    </lineage>
</organism>
<gene>
    <name evidence="2" type="ORF">DW916_07715</name>
    <name evidence="1" type="ORF">DWV60_11805</name>
</gene>
<reference evidence="3 4" key="1">
    <citation type="submission" date="2018-08" db="EMBL/GenBank/DDBJ databases">
        <title>A genome reference for cultivated species of the human gut microbiota.</title>
        <authorList>
            <person name="Zou Y."/>
            <person name="Xue W."/>
            <person name="Luo G."/>
        </authorList>
    </citation>
    <scope>NUCLEOTIDE SEQUENCE [LARGE SCALE GENOMIC DNA]</scope>
    <source>
        <strain evidence="1 4">AF11-14</strain>
        <strain evidence="2 3">AM42-23AC</strain>
    </source>
</reference>
<protein>
    <submittedName>
        <fullName evidence="2">Uncharacterized protein</fullName>
    </submittedName>
</protein>
<accession>A0AA92UZP1</accession>
<dbReference type="AlphaFoldDB" id="A0AA92UZP1"/>
<name>A0AA92UZP1_9BACT</name>
<evidence type="ECO:0000313" key="3">
    <source>
        <dbReference type="Proteomes" id="UP000284990"/>
    </source>
</evidence>
<dbReference type="Proteomes" id="UP000284990">
    <property type="component" value="Unassembled WGS sequence"/>
</dbReference>
<dbReference type="EMBL" id="QSAQ01000031">
    <property type="protein sequence ID" value="RGW66616.1"/>
    <property type="molecule type" value="Genomic_DNA"/>
</dbReference>
<evidence type="ECO:0000313" key="2">
    <source>
        <dbReference type="EMBL" id="RHA86853.1"/>
    </source>
</evidence>
<proteinExistence type="predicted"/>
<dbReference type="InterPro" id="IPR014054">
    <property type="entry name" value="Phage_regulatory_Rha"/>
</dbReference>
<dbReference type="Pfam" id="PF09669">
    <property type="entry name" value="Phage_pRha"/>
    <property type="match status" value="1"/>
</dbReference>
<dbReference type="EMBL" id="QSFW01000014">
    <property type="protein sequence ID" value="RHA86853.1"/>
    <property type="molecule type" value="Genomic_DNA"/>
</dbReference>
<evidence type="ECO:0000313" key="1">
    <source>
        <dbReference type="EMBL" id="RGW66616.1"/>
    </source>
</evidence>
<comment type="caution">
    <text evidence="2">The sequence shown here is derived from an EMBL/GenBank/DDBJ whole genome shotgun (WGS) entry which is preliminary data.</text>
</comment>
<sequence length="256" mass="29240">MTGDGEERITSLEIATIANKRHADVMKAIRKMEESWFKVARGNFSLCSYLDENGRERPCYSLTKRESLYIATKFNDEARAKLVLRWEELEIKHREQVQAEQMKPQQSFLQDKLTVANWVMDSLRYSDAARLQLVSQIAEPYGVPVPDYVHAPNGASHAVSELLKERGVELSAIKFNKLALAAGLLEEKTRKGTNSKVHKYYSVTEKGLVYALNDIYKDVPGQTIPKWYDNKFEEVLEIIGYKSSKQVDMFASGETH</sequence>
<evidence type="ECO:0000313" key="4">
    <source>
        <dbReference type="Proteomes" id="UP000286077"/>
    </source>
</evidence>
<dbReference type="Proteomes" id="UP000286077">
    <property type="component" value="Unassembled WGS sequence"/>
</dbReference>